<reference evidence="3 4" key="1">
    <citation type="submission" date="2012-01" db="EMBL/GenBank/DDBJ databases">
        <title>Improved High-Quality Draft sequence of Metallosphaera yellowstonensis MK1.</title>
        <authorList>
            <consortium name="US DOE Joint Genome Institute"/>
            <person name="Lucas S."/>
            <person name="Han J."/>
            <person name="Cheng J.-F."/>
            <person name="Goodwin L."/>
            <person name="Pitluck S."/>
            <person name="Peters L."/>
            <person name="Teshima H."/>
            <person name="Detter J.C."/>
            <person name="Han C."/>
            <person name="Tapia R."/>
            <person name="Land M."/>
            <person name="Hauser L."/>
            <person name="Kyrpides N."/>
            <person name="Kozubal M."/>
            <person name="Macur R.E."/>
            <person name="Jay Z."/>
            <person name="Inskeep W."/>
            <person name="Woyke T."/>
        </authorList>
    </citation>
    <scope>NUCLEOTIDE SEQUENCE [LARGE SCALE GENOMIC DNA]</scope>
    <source>
        <strain evidence="3 4">MK1</strain>
    </source>
</reference>
<evidence type="ECO:0000313" key="3">
    <source>
        <dbReference type="EMBL" id="EHP70764.1"/>
    </source>
</evidence>
<dbReference type="GO" id="GO:0003677">
    <property type="term" value="F:DNA binding"/>
    <property type="evidence" value="ECO:0007669"/>
    <property type="project" value="UniProtKB-KW"/>
</dbReference>
<dbReference type="RefSeq" id="WP_009071562.1">
    <property type="nucleotide sequence ID" value="NZ_JH597761.1"/>
</dbReference>
<organism evidence="3 4">
    <name type="scientific">Metallosphaera yellowstonensis MK1</name>
    <dbReference type="NCBI Taxonomy" id="671065"/>
    <lineage>
        <taxon>Archaea</taxon>
        <taxon>Thermoproteota</taxon>
        <taxon>Thermoprotei</taxon>
        <taxon>Sulfolobales</taxon>
        <taxon>Sulfolobaceae</taxon>
        <taxon>Metallosphaera</taxon>
    </lineage>
</organism>
<dbReference type="InterPro" id="IPR010095">
    <property type="entry name" value="Cas12f1-like_TNB"/>
</dbReference>
<dbReference type="AlphaFoldDB" id="H2C3E3"/>
<feature type="domain" description="Cas12f1-like TNB" evidence="2">
    <location>
        <begin position="24"/>
        <end position="76"/>
    </location>
</feature>
<dbReference type="HOGENOM" id="CLU_149102_0_0_2"/>
<accession>H2C3E3</accession>
<dbReference type="Proteomes" id="UP000003980">
    <property type="component" value="Unassembled WGS sequence"/>
</dbReference>
<evidence type="ECO:0000313" key="4">
    <source>
        <dbReference type="Proteomes" id="UP000003980"/>
    </source>
</evidence>
<proteinExistence type="predicted"/>
<keyword evidence="4" id="KW-1185">Reference proteome</keyword>
<dbReference type="EMBL" id="JH597761">
    <property type="protein sequence ID" value="EHP70764.1"/>
    <property type="molecule type" value="Genomic_DNA"/>
</dbReference>
<protein>
    <submittedName>
        <fullName evidence="3">Transposase, IS605 OrfB family, central region</fullName>
    </submittedName>
</protein>
<evidence type="ECO:0000256" key="1">
    <source>
        <dbReference type="ARBA" id="ARBA00023125"/>
    </source>
</evidence>
<sequence>MGDVQVRQLVGKSSWRMRLRDVAFHELETVLKYWVERYGKELVLVEPSCDSKACAGWGHVKDLTLCDRVFSCTNCG</sequence>
<gene>
    <name evidence="3" type="ORF">MetMK1DRAFT_00012670</name>
</gene>
<name>H2C3E3_9CREN</name>
<dbReference type="eggNOG" id="arCOG00684">
    <property type="taxonomic scope" value="Archaea"/>
</dbReference>
<evidence type="ECO:0000259" key="2">
    <source>
        <dbReference type="Pfam" id="PF07282"/>
    </source>
</evidence>
<keyword evidence="1" id="KW-0238">DNA-binding</keyword>
<dbReference type="Pfam" id="PF07282">
    <property type="entry name" value="Cas12f1-like_TNB"/>
    <property type="match status" value="1"/>
</dbReference>